<dbReference type="Pfam" id="PF03772">
    <property type="entry name" value="Competence"/>
    <property type="match status" value="1"/>
</dbReference>
<evidence type="ECO:0000259" key="8">
    <source>
        <dbReference type="Pfam" id="PF03772"/>
    </source>
</evidence>
<feature type="transmembrane region" description="Helical" evidence="7">
    <location>
        <begin position="265"/>
        <end position="287"/>
    </location>
</feature>
<evidence type="ECO:0000256" key="5">
    <source>
        <dbReference type="ARBA" id="ARBA00023136"/>
    </source>
</evidence>
<name>A0AAX3ECQ5_PAEUR</name>
<gene>
    <name evidence="9" type="ORF">NL394_11245</name>
</gene>
<accession>A0AAX3ECQ5</accession>
<evidence type="ECO:0000256" key="2">
    <source>
        <dbReference type="ARBA" id="ARBA00022475"/>
    </source>
</evidence>
<feature type="transmembrane region" description="Helical" evidence="7">
    <location>
        <begin position="496"/>
        <end position="519"/>
    </location>
</feature>
<feature type="transmembrane region" description="Helical" evidence="7">
    <location>
        <begin position="15"/>
        <end position="34"/>
    </location>
</feature>
<keyword evidence="3 7" id="KW-0812">Transmembrane</keyword>
<dbReference type="Proteomes" id="UP001163293">
    <property type="component" value="Chromosome"/>
</dbReference>
<feature type="region of interest" description="Disordered" evidence="6">
    <location>
        <begin position="541"/>
        <end position="602"/>
    </location>
</feature>
<feature type="transmembrane region" description="Helical" evidence="7">
    <location>
        <begin position="393"/>
        <end position="415"/>
    </location>
</feature>
<dbReference type="PANTHER" id="PTHR30619">
    <property type="entry name" value="DNA INTERNALIZATION/COMPETENCE PROTEIN COMEC/REC2"/>
    <property type="match status" value="1"/>
</dbReference>
<feature type="transmembrane region" description="Helical" evidence="7">
    <location>
        <begin position="294"/>
        <end position="312"/>
    </location>
</feature>
<keyword evidence="4 7" id="KW-1133">Transmembrane helix</keyword>
<reference evidence="9" key="1">
    <citation type="submission" date="2022-07" db="EMBL/GenBank/DDBJ databases">
        <authorList>
            <person name="Wu T."/>
        </authorList>
    </citation>
    <scope>NUCLEOTIDE SEQUENCE</scope>
    <source>
        <strain evidence="9">SD-1</strain>
    </source>
</reference>
<evidence type="ECO:0000256" key="7">
    <source>
        <dbReference type="SAM" id="Phobius"/>
    </source>
</evidence>
<feature type="compositionally biased region" description="Polar residues" evidence="6">
    <location>
        <begin position="199"/>
        <end position="208"/>
    </location>
</feature>
<evidence type="ECO:0000256" key="1">
    <source>
        <dbReference type="ARBA" id="ARBA00004651"/>
    </source>
</evidence>
<feature type="domain" description="ComEC/Rec2-related protein" evidence="8">
    <location>
        <begin position="244"/>
        <end position="507"/>
    </location>
</feature>
<evidence type="ECO:0000256" key="6">
    <source>
        <dbReference type="SAM" id="MobiDB-lite"/>
    </source>
</evidence>
<evidence type="ECO:0000256" key="4">
    <source>
        <dbReference type="ARBA" id="ARBA00022989"/>
    </source>
</evidence>
<evidence type="ECO:0000313" key="10">
    <source>
        <dbReference type="Proteomes" id="UP001163293"/>
    </source>
</evidence>
<proteinExistence type="predicted"/>
<keyword evidence="5 7" id="KW-0472">Membrane</keyword>
<dbReference type="GO" id="GO:0005886">
    <property type="term" value="C:plasma membrane"/>
    <property type="evidence" value="ECO:0007669"/>
    <property type="project" value="UniProtKB-SubCell"/>
</dbReference>
<dbReference type="EMBL" id="CP101185">
    <property type="protein sequence ID" value="UYV95686.1"/>
    <property type="molecule type" value="Genomic_DNA"/>
</dbReference>
<comment type="subcellular location">
    <subcellularLocation>
        <location evidence="1">Cell membrane</location>
        <topology evidence="1">Multi-pass membrane protein</topology>
    </subcellularLocation>
</comment>
<feature type="transmembrane region" description="Helical" evidence="7">
    <location>
        <begin position="40"/>
        <end position="57"/>
    </location>
</feature>
<dbReference type="NCBIfam" id="TIGR00360">
    <property type="entry name" value="ComEC_N-term"/>
    <property type="match status" value="1"/>
</dbReference>
<sequence length="602" mass="61956">MAESSDDGDDGRLDVRLVPAVIVVWATALAGTTFLRESGAALTALLSAGAAALLLAGPLRRKAGGMRGKQAGRGRTLPVTLAVACLLGAAVALHCTVDAAKRESGPLAAAVSEGHPVVIQVRVAGIPAPVPAPGGSGEGRWMVQAELENLTAHGSKVSGTATLTVLGNDAWKDVRPGQSVRTTGIPKEPRPGEPDAATLSASTGPTQVGTAFDPKESAARARERFSQSAAELLEPDPAGLLPGMVVGDTSTLPASLKAAMETCGMTHLTAVSGSNCSLILAGFILLARSLRLSRPLAAIVAVVGLAAFVLLVGPDPSVLRASVMGSVGLVALTTGQRGKSLSFLCLATTALLLISPGLAVSFGFLLSVLATLGIVLLARRLTSWFPRWVPRWLAAGVSVPLSAQLACGPVIVLVQPQLSPYALAANVVAGIFVAPVTILGTLAVPVSALVPWLAPVLFFVAGNAAAAVAATARYFAGLPGSGLPWADGPVGVSAMVLLSALTLFGTWAVLHPTGVMVGVRGVHQRLVRRLKDWEVRNGARPGGPITFHRKRRSKRGRLESCKHPSGRNPQWLLPKIPGTRARPGPRALRRTASAGVTRRPPR</sequence>
<feature type="transmembrane region" description="Helical" evidence="7">
    <location>
        <begin position="421"/>
        <end position="444"/>
    </location>
</feature>
<organism evidence="9 10">
    <name type="scientific">Paenarthrobacter ureafaciens</name>
    <dbReference type="NCBI Taxonomy" id="37931"/>
    <lineage>
        <taxon>Bacteria</taxon>
        <taxon>Bacillati</taxon>
        <taxon>Actinomycetota</taxon>
        <taxon>Actinomycetes</taxon>
        <taxon>Micrococcales</taxon>
        <taxon>Micrococcaceae</taxon>
        <taxon>Paenarthrobacter</taxon>
    </lineage>
</organism>
<evidence type="ECO:0000313" key="9">
    <source>
        <dbReference type="EMBL" id="UYV95686.1"/>
    </source>
</evidence>
<dbReference type="PANTHER" id="PTHR30619:SF7">
    <property type="entry name" value="BETA-LACTAMASE DOMAIN PROTEIN"/>
    <property type="match status" value="1"/>
</dbReference>
<dbReference type="AlphaFoldDB" id="A0AAX3ECQ5"/>
<evidence type="ECO:0000256" key="3">
    <source>
        <dbReference type="ARBA" id="ARBA00022692"/>
    </source>
</evidence>
<keyword evidence="10" id="KW-1185">Reference proteome</keyword>
<keyword evidence="2" id="KW-1003">Cell membrane</keyword>
<feature type="transmembrane region" description="Helical" evidence="7">
    <location>
        <begin position="364"/>
        <end position="381"/>
    </location>
</feature>
<dbReference type="RefSeq" id="WP_069694547.1">
    <property type="nucleotide sequence ID" value="NZ_CP043010.1"/>
</dbReference>
<feature type="region of interest" description="Disordered" evidence="6">
    <location>
        <begin position="174"/>
        <end position="208"/>
    </location>
</feature>
<dbReference type="InterPro" id="IPR052159">
    <property type="entry name" value="Competence_DNA_uptake"/>
</dbReference>
<feature type="transmembrane region" description="Helical" evidence="7">
    <location>
        <begin position="456"/>
        <end position="476"/>
    </location>
</feature>
<feature type="transmembrane region" description="Helical" evidence="7">
    <location>
        <begin position="77"/>
        <end position="94"/>
    </location>
</feature>
<protein>
    <submittedName>
        <fullName evidence="9">ComEC/Rec2 family competence protein</fullName>
    </submittedName>
</protein>
<dbReference type="InterPro" id="IPR004477">
    <property type="entry name" value="ComEC_N"/>
</dbReference>